<feature type="domain" description="VOC" evidence="2">
    <location>
        <begin position="150"/>
        <end position="274"/>
    </location>
</feature>
<keyword evidence="5" id="KW-1185">Reference proteome</keyword>
<organism evidence="3 6">
    <name type="scientific">Paraburkholderia rhynchosiae</name>
    <dbReference type="NCBI Taxonomy" id="487049"/>
    <lineage>
        <taxon>Bacteria</taxon>
        <taxon>Pseudomonadati</taxon>
        <taxon>Pseudomonadota</taxon>
        <taxon>Betaproteobacteria</taxon>
        <taxon>Burkholderiales</taxon>
        <taxon>Burkholderiaceae</taxon>
        <taxon>Paraburkholderia</taxon>
    </lineage>
</organism>
<dbReference type="AlphaFoldDB" id="A0A2N7WWL3"/>
<dbReference type="InterPro" id="IPR037523">
    <property type="entry name" value="VOC_core"/>
</dbReference>
<dbReference type="Gene3D" id="3.10.180.10">
    <property type="entry name" value="2,3-Dihydroxybiphenyl 1,2-Dioxygenase, domain 1"/>
    <property type="match status" value="2"/>
</dbReference>
<protein>
    <submittedName>
        <fullName evidence="4">Glyoxalase</fullName>
    </submittedName>
</protein>
<evidence type="ECO:0000313" key="5">
    <source>
        <dbReference type="Proteomes" id="UP000235659"/>
    </source>
</evidence>
<dbReference type="GO" id="GO:0046491">
    <property type="term" value="P:L-methylmalonyl-CoA metabolic process"/>
    <property type="evidence" value="ECO:0007669"/>
    <property type="project" value="TreeGrafter"/>
</dbReference>
<dbReference type="InterPro" id="IPR029068">
    <property type="entry name" value="Glyas_Bleomycin-R_OHBP_Dase"/>
</dbReference>
<name>A0A2N7WWL3_9BURK</name>
<accession>A0A2N7WWL3</accession>
<dbReference type="InterPro" id="IPR004360">
    <property type="entry name" value="Glyas_Fos-R_dOase_dom"/>
</dbReference>
<dbReference type="Pfam" id="PF00903">
    <property type="entry name" value="Glyoxalase"/>
    <property type="match status" value="1"/>
</dbReference>
<keyword evidence="1" id="KW-0479">Metal-binding</keyword>
<dbReference type="OrthoDB" id="8676366at2"/>
<evidence type="ECO:0000259" key="2">
    <source>
        <dbReference type="PROSITE" id="PS51819"/>
    </source>
</evidence>
<dbReference type="SUPFAM" id="SSF54593">
    <property type="entry name" value="Glyoxalase/Bleomycin resistance protein/Dihydroxybiphenyl dioxygenase"/>
    <property type="match status" value="1"/>
</dbReference>
<dbReference type="InterPro" id="IPR051785">
    <property type="entry name" value="MMCE/EMCE_epimerase"/>
</dbReference>
<evidence type="ECO:0000256" key="1">
    <source>
        <dbReference type="ARBA" id="ARBA00022723"/>
    </source>
</evidence>
<dbReference type="EMBL" id="CADIJZ010000006">
    <property type="protein sequence ID" value="CAB3669003.1"/>
    <property type="molecule type" value="Genomic_DNA"/>
</dbReference>
<reference evidence="4 5" key="1">
    <citation type="submission" date="2018-01" db="EMBL/GenBank/DDBJ databases">
        <title>Whole genome analyses suggest that Burkholderia sensu lato contains two further novel genera in the rhizoxinica-symbiotica group Mycetohabitans gen. nov., and Trinickia gen. nov.: implications for the evolution of diazotrophy and nodulation in the Burkholderiaceae.</title>
        <authorList>
            <person name="Estrada-de los Santos P."/>
            <person name="Palmer M."/>
            <person name="Chavez-Ramirez B."/>
            <person name="Beukes C."/>
            <person name="Steenkamp E.T."/>
            <person name="Hirsch A.M."/>
            <person name="Manyaka P."/>
            <person name="Maluk M."/>
            <person name="Lafos M."/>
            <person name="Crook M."/>
            <person name="Gross E."/>
            <person name="Simon M.F."/>
            <person name="Bueno dos Reis Junior F."/>
            <person name="Poole P.S."/>
            <person name="Venter S.N."/>
            <person name="James E.K."/>
        </authorList>
    </citation>
    <scope>NUCLEOTIDE SEQUENCE [LARGE SCALE GENOMIC DNA]</scope>
    <source>
        <strain evidence="4 5">WSM 3937</strain>
    </source>
</reference>
<evidence type="ECO:0000313" key="4">
    <source>
        <dbReference type="EMBL" id="PMS33777.1"/>
    </source>
</evidence>
<dbReference type="GO" id="GO:0046872">
    <property type="term" value="F:metal ion binding"/>
    <property type="evidence" value="ECO:0007669"/>
    <property type="project" value="UniProtKB-KW"/>
</dbReference>
<dbReference type="Proteomes" id="UP000494205">
    <property type="component" value="Unassembled WGS sequence"/>
</dbReference>
<gene>
    <name evidence="4" type="ORF">C0Z16_04415</name>
    <name evidence="3" type="ORF">LMG27174_02049</name>
</gene>
<dbReference type="RefSeq" id="WP_102630948.1">
    <property type="nucleotide sequence ID" value="NZ_CADIJZ010000006.1"/>
</dbReference>
<dbReference type="EMBL" id="PNXY01000002">
    <property type="protein sequence ID" value="PMS33777.1"/>
    <property type="molecule type" value="Genomic_DNA"/>
</dbReference>
<evidence type="ECO:0000313" key="3">
    <source>
        <dbReference type="EMBL" id="CAB3669003.1"/>
    </source>
</evidence>
<dbReference type="PROSITE" id="PS51819">
    <property type="entry name" value="VOC"/>
    <property type="match status" value="1"/>
</dbReference>
<reference evidence="3 6" key="2">
    <citation type="submission" date="2020-04" db="EMBL/GenBank/DDBJ databases">
        <authorList>
            <person name="De Canck E."/>
        </authorList>
    </citation>
    <scope>NUCLEOTIDE SEQUENCE [LARGE SCALE GENOMIC DNA]</scope>
    <source>
        <strain evidence="3 6">LMG 27174</strain>
    </source>
</reference>
<dbReference type="PANTHER" id="PTHR43048">
    <property type="entry name" value="METHYLMALONYL-COA EPIMERASE"/>
    <property type="match status" value="1"/>
</dbReference>
<sequence length="307" mass="34845">MIAIQDIMYVRYQAPDLDRMEQFLVDFGLHRTHRTETTLYMRSRGAMPYVHVTDLGPERSAAFGLLAKSVADLEKLATECGTLVEPNTEPAGGYIVRLRDPSGFDIHVLADVQMVKPMHMREPFAGNRGRQRTRLGSVARVVAQPSSVFRLGHVALRVADFEGTFRFLTEKLGFKLSDSGYAGTEENVVVHFLHCGRGQEYTDHHTIAIFKRPESKIDHSAFEVLDWDDLMVGNQYLLSKERHHQWGVGRHVEGSQVFDYWRDPFGNKIEHWTDGDLVNDDYVGKVSKLSPEGLAQWGPPVPADFYK</sequence>
<dbReference type="GO" id="GO:0004493">
    <property type="term" value="F:methylmalonyl-CoA epimerase activity"/>
    <property type="evidence" value="ECO:0007669"/>
    <property type="project" value="TreeGrafter"/>
</dbReference>
<evidence type="ECO:0000313" key="6">
    <source>
        <dbReference type="Proteomes" id="UP000494205"/>
    </source>
</evidence>
<proteinExistence type="predicted"/>
<dbReference type="Proteomes" id="UP000235659">
    <property type="component" value="Unassembled WGS sequence"/>
</dbReference>
<dbReference type="PANTHER" id="PTHR43048:SF3">
    <property type="entry name" value="METHYLMALONYL-COA EPIMERASE, MITOCHONDRIAL"/>
    <property type="match status" value="1"/>
</dbReference>